<dbReference type="Pfam" id="PF00097">
    <property type="entry name" value="zf-C3HC4"/>
    <property type="match status" value="1"/>
</dbReference>
<evidence type="ECO:0000256" key="2">
    <source>
        <dbReference type="ARBA" id="ARBA00022771"/>
    </source>
</evidence>
<dbReference type="Proteomes" id="UP000887575">
    <property type="component" value="Unassembled WGS sequence"/>
</dbReference>
<keyword evidence="3" id="KW-0862">Zinc</keyword>
<evidence type="ECO:0000259" key="4">
    <source>
        <dbReference type="Pfam" id="PF00097"/>
    </source>
</evidence>
<protein>
    <recommendedName>
        <fullName evidence="4">Zinc finger C3HC4 RING-type domain-containing protein</fullName>
    </recommendedName>
</protein>
<proteinExistence type="predicted"/>
<evidence type="ECO:0000256" key="1">
    <source>
        <dbReference type="ARBA" id="ARBA00022723"/>
    </source>
</evidence>
<accession>A0AAF3J9W5</accession>
<dbReference type="PROSITE" id="PS00518">
    <property type="entry name" value="ZF_RING_1"/>
    <property type="match status" value="1"/>
</dbReference>
<dbReference type="InterPro" id="IPR017907">
    <property type="entry name" value="Znf_RING_CS"/>
</dbReference>
<keyword evidence="5" id="KW-1185">Reference proteome</keyword>
<dbReference type="SUPFAM" id="SSF57850">
    <property type="entry name" value="RING/U-box"/>
    <property type="match status" value="1"/>
</dbReference>
<evidence type="ECO:0000256" key="3">
    <source>
        <dbReference type="ARBA" id="ARBA00022833"/>
    </source>
</evidence>
<dbReference type="Gene3D" id="3.30.40.10">
    <property type="entry name" value="Zinc/RING finger domain, C3HC4 (zinc finger)"/>
    <property type="match status" value="1"/>
</dbReference>
<dbReference type="WBParaSite" id="MBELARI_LOCUS5473">
    <property type="protein sequence ID" value="MBELARI_LOCUS5473"/>
    <property type="gene ID" value="MBELARI_LOCUS5473"/>
</dbReference>
<dbReference type="InterPro" id="IPR013083">
    <property type="entry name" value="Znf_RING/FYVE/PHD"/>
</dbReference>
<evidence type="ECO:0000313" key="6">
    <source>
        <dbReference type="WBParaSite" id="MBELARI_LOCUS5473"/>
    </source>
</evidence>
<feature type="domain" description="Zinc finger C3HC4 RING-type" evidence="4">
    <location>
        <begin position="12"/>
        <end position="46"/>
    </location>
</feature>
<organism evidence="5 6">
    <name type="scientific">Mesorhabditis belari</name>
    <dbReference type="NCBI Taxonomy" id="2138241"/>
    <lineage>
        <taxon>Eukaryota</taxon>
        <taxon>Metazoa</taxon>
        <taxon>Ecdysozoa</taxon>
        <taxon>Nematoda</taxon>
        <taxon>Chromadorea</taxon>
        <taxon>Rhabditida</taxon>
        <taxon>Rhabditina</taxon>
        <taxon>Rhabditomorpha</taxon>
        <taxon>Rhabditoidea</taxon>
        <taxon>Rhabditidae</taxon>
        <taxon>Mesorhabditinae</taxon>
        <taxon>Mesorhabditis</taxon>
    </lineage>
</organism>
<dbReference type="AlphaFoldDB" id="A0AAF3J9W5"/>
<dbReference type="GO" id="GO:0008270">
    <property type="term" value="F:zinc ion binding"/>
    <property type="evidence" value="ECO:0007669"/>
    <property type="project" value="UniProtKB-KW"/>
</dbReference>
<dbReference type="InterPro" id="IPR018957">
    <property type="entry name" value="Znf_C3HC4_RING-type"/>
</dbReference>
<keyword evidence="1" id="KW-0479">Metal-binding</keyword>
<reference evidence="6" key="1">
    <citation type="submission" date="2024-02" db="UniProtKB">
        <authorList>
            <consortium name="WormBaseParasite"/>
        </authorList>
    </citation>
    <scope>IDENTIFICATION</scope>
</reference>
<name>A0AAF3J9W5_9BILA</name>
<evidence type="ECO:0000313" key="5">
    <source>
        <dbReference type="Proteomes" id="UP000887575"/>
    </source>
</evidence>
<sequence length="202" mass="23764">MKGIPDHNHGREPMALRCNHVLCKRCLERVINQDKSGTMQKSCPFCNQQFESDDVSASNSMTSFIDGLPAMNEQLKRMQAEAEPKRIPMRQCVECEKRLKRPTSEARKRLEIQFAPYMQILPYLHEELQKKIGELEEKILNNVSTELVEIEIELKYFWENGKRFRATLRGVHPASQRIHQQAESNNRRIRGRVRPKRQRFGF</sequence>
<keyword evidence="2" id="KW-0863">Zinc-finger</keyword>